<gene>
    <name evidence="3" type="ORF">SMALB_1644</name>
</gene>
<evidence type="ECO:0000313" key="4">
    <source>
        <dbReference type="Proteomes" id="UP000536624"/>
    </source>
</evidence>
<sequence length="232" mass="24804">MTEQTRPSHPTTAPHGAVRPPEHRARQKTPLEQMGGTTGLVYMMLPVVAFVLANSSYGLTAAICTAVGVALAISVLRLVRKESVQPALSGLFGVAVASFVAWKTGSAKGFFLTGIWANLALAVLFLVSVLVRRPLAGVVWGALNGTGTAWLKDKPSRHYYDIATLTLVGVFAARVAVQQWLYDQDRTGWLAVAKIAMGYPLLALAFLVVLWAGRRSGKRLKALAGQRPNGPS</sequence>
<dbReference type="RefSeq" id="WP_167500432.1">
    <property type="nucleotide sequence ID" value="NZ_JAALLH010000001.1"/>
</dbReference>
<evidence type="ECO:0000313" key="3">
    <source>
        <dbReference type="EMBL" id="NIY63703.1"/>
    </source>
</evidence>
<keyword evidence="2" id="KW-0812">Transmembrane</keyword>
<protein>
    <recommendedName>
        <fullName evidence="5">DUF3159 domain-containing protein</fullName>
    </recommendedName>
</protein>
<dbReference type="Proteomes" id="UP000536624">
    <property type="component" value="Unassembled WGS sequence"/>
</dbReference>
<dbReference type="EMBL" id="JAALLH010000001">
    <property type="protein sequence ID" value="NIY63703.1"/>
    <property type="molecule type" value="Genomic_DNA"/>
</dbReference>
<keyword evidence="2" id="KW-0472">Membrane</keyword>
<dbReference type="AlphaFoldDB" id="A0A7X5WZ62"/>
<dbReference type="Pfam" id="PF11361">
    <property type="entry name" value="DUF3159"/>
    <property type="match status" value="1"/>
</dbReference>
<feature type="transmembrane region" description="Helical" evidence="2">
    <location>
        <begin position="86"/>
        <end position="104"/>
    </location>
</feature>
<keyword evidence="2" id="KW-1133">Transmembrane helix</keyword>
<evidence type="ECO:0008006" key="5">
    <source>
        <dbReference type="Google" id="ProtNLM"/>
    </source>
</evidence>
<proteinExistence type="predicted"/>
<accession>A0A7X5WZ62</accession>
<reference evidence="3 4" key="1">
    <citation type="submission" date="2020-02" db="EMBL/GenBank/DDBJ databases">
        <title>Streptomyces malaysiensis DSM14702 (JHCC583434, PFL_A843) Genome sequencing and assembly.</title>
        <authorList>
            <person name="Samborskyy M."/>
        </authorList>
    </citation>
    <scope>NUCLEOTIDE SEQUENCE [LARGE SCALE GENOMIC DNA]</scope>
    <source>
        <strain evidence="3 4">DSM 14702</strain>
    </source>
</reference>
<dbReference type="PIRSF" id="PIRSF010219">
    <property type="entry name" value="UCP010219"/>
    <property type="match status" value="1"/>
</dbReference>
<feature type="compositionally biased region" description="Polar residues" evidence="1">
    <location>
        <begin position="1"/>
        <end position="11"/>
    </location>
</feature>
<feature type="transmembrane region" description="Helical" evidence="2">
    <location>
        <begin position="159"/>
        <end position="177"/>
    </location>
</feature>
<feature type="transmembrane region" description="Helical" evidence="2">
    <location>
        <begin position="110"/>
        <end position="131"/>
    </location>
</feature>
<feature type="transmembrane region" description="Helical" evidence="2">
    <location>
        <begin position="189"/>
        <end position="212"/>
    </location>
</feature>
<feature type="transmembrane region" description="Helical" evidence="2">
    <location>
        <begin position="34"/>
        <end position="53"/>
    </location>
</feature>
<dbReference type="InterPro" id="IPR016566">
    <property type="entry name" value="UCP010219"/>
</dbReference>
<comment type="caution">
    <text evidence="3">The sequence shown here is derived from an EMBL/GenBank/DDBJ whole genome shotgun (WGS) entry which is preliminary data.</text>
</comment>
<evidence type="ECO:0000256" key="2">
    <source>
        <dbReference type="SAM" id="Phobius"/>
    </source>
</evidence>
<name>A0A7X5WZ62_STRMQ</name>
<organism evidence="3 4">
    <name type="scientific">Streptomyces malaysiensis</name>
    <dbReference type="NCBI Taxonomy" id="92644"/>
    <lineage>
        <taxon>Bacteria</taxon>
        <taxon>Bacillati</taxon>
        <taxon>Actinomycetota</taxon>
        <taxon>Actinomycetes</taxon>
        <taxon>Kitasatosporales</taxon>
        <taxon>Streptomycetaceae</taxon>
        <taxon>Streptomyces</taxon>
        <taxon>Streptomyces violaceusniger group</taxon>
    </lineage>
</organism>
<evidence type="ECO:0000256" key="1">
    <source>
        <dbReference type="SAM" id="MobiDB-lite"/>
    </source>
</evidence>
<feature type="transmembrane region" description="Helical" evidence="2">
    <location>
        <begin position="59"/>
        <end position="79"/>
    </location>
</feature>
<feature type="region of interest" description="Disordered" evidence="1">
    <location>
        <begin position="1"/>
        <end position="29"/>
    </location>
</feature>